<evidence type="ECO:0000313" key="1">
    <source>
        <dbReference type="EMBL" id="KAI4822221.1"/>
    </source>
</evidence>
<reference evidence="1" key="1">
    <citation type="submission" date="2022-05" db="EMBL/GenBank/DDBJ databases">
        <title>Chromosome-level genome of Chaenocephalus aceratus.</title>
        <authorList>
            <person name="Park H."/>
        </authorList>
    </citation>
    <scope>NUCLEOTIDE SEQUENCE</scope>
    <source>
        <strain evidence="1">KU_202001</strain>
    </source>
</reference>
<dbReference type="Proteomes" id="UP001057452">
    <property type="component" value="Chromosome 8"/>
</dbReference>
<proteinExistence type="predicted"/>
<gene>
    <name evidence="1" type="ORF">KUCAC02_007780</name>
</gene>
<sequence length="1283" mass="144945">MMSRAPRWHDSLVNSKPKKPAPKPGGKEPAAVPASSGGKQAASKTSVTYGRSNSLGTRGSETTASDNKAGANKAGVSLKRGSVVHQGPRAASRPGRQALRLCSSRSFSSLQSSSLSAAPFMRSSRSLNRLDQTPTGDDPEHAVKQGPTAAKKRLSYSEEQLRDDEDQFDGDEEEQMKTSSSSELQESPSSACHHTCNKVKKQTIDGVHTLCAMTSMRHNWVQAMLKNVRHGPTSDVTSSFSEQKTPLKSQLPDSAEGPERAEHPEPSSSDCATEETQEQQKHQEPSLQPEAERRVTGASSCVEGRAGSTSTTMQSNTESTKEKEKQQTAPLVIELEQTQRELSRLRQLNRNLRDENDLLSNSNSSSEQALVLQRLHKMNHDLRLELEDQKSSFEETREVELRRRVDLLAQQAQILVTGDATALAQARLEQDRQKFMEQRQEWERCRASLKSQLSASEGQRKEAVSRSTQLQQELQSYHSLEQEAQRLHKHLQDVTTQLQANEEAQAQKEARLQEHLMLLQASQDRERRSLASSLAQAEQLTQELQRRLDMSELEVDSLNKTQTWTRDIEEAQQQLQEELACTVSVVQKLQDERGHLDRRCQELQSQLGEADGEVSRLQSRLKTDETHYYNLEHSFEKVSEELQLALGKERQRESELQEIREGYERLLDRKEQELTEVLLKMEVLGNSLEETEVRLNEKLKVCSCGSPQNDRRPDVDHAGDDPESFMSVIQVLETKLYLTEEKLREIMQRLEEHQSHIGCQDPHLCSQLTQSRATAQHLSLQLHSQAKQSRRFAQEAEGRCRVLSGRFQIALNIVQACRGRLHAAPVNITDFDKQLAAAASCIRQGEKDADQLQQESLSASKGGDKILSDETLAGAENNSAAFTSEEDIETVGKCLTREVLLVDQMLSVLQSQPTVISPAPREEEGDLAHRYKIMISQRIALKRTYSGRAGCDNKDPIKRAIGRVCAEAEIIYAALKFQLQHESGTQEKNPKVEHQKKSLANVNPPELAPYEEQQGQGKGSEGATRPPGRKEEKEPEWLERLISRLQRRATFLRKLCQEVSDGSGAERGVDDEWENASAADLRWMQEQAKLIYLSDRLHSDLERQRGEVLQGKRALCHEQGSTVRDEQEAFPHTLCQLQEDNGALRETLQRAEQKILCIETGNRRLLEDIEKIEEYHEERMKNLESGFQEKIGELQHIHEQEMQNLHGYYVKSSKEKQSNICTESEEAYLKETHEATCDQGFAAMEEMHRQLISDLQKQHQTEMAALLKQKDQLLQEETAATMA</sequence>
<feature type="non-terminal residue" evidence="1">
    <location>
        <position position="1283"/>
    </location>
</feature>
<protein>
    <submittedName>
        <fullName evidence="1">Uncharacterized protein</fullName>
    </submittedName>
</protein>
<dbReference type="EMBL" id="CM043792">
    <property type="protein sequence ID" value="KAI4822221.1"/>
    <property type="molecule type" value="Genomic_DNA"/>
</dbReference>
<accession>A0ACB9X7V1</accession>
<organism evidence="1 2">
    <name type="scientific">Chaenocephalus aceratus</name>
    <name type="common">Blackfin icefish</name>
    <name type="synonym">Chaenichthys aceratus</name>
    <dbReference type="NCBI Taxonomy" id="36190"/>
    <lineage>
        <taxon>Eukaryota</taxon>
        <taxon>Metazoa</taxon>
        <taxon>Chordata</taxon>
        <taxon>Craniata</taxon>
        <taxon>Vertebrata</taxon>
        <taxon>Euteleostomi</taxon>
        <taxon>Actinopterygii</taxon>
        <taxon>Neopterygii</taxon>
        <taxon>Teleostei</taxon>
        <taxon>Neoteleostei</taxon>
        <taxon>Acanthomorphata</taxon>
        <taxon>Eupercaria</taxon>
        <taxon>Perciformes</taxon>
        <taxon>Notothenioidei</taxon>
        <taxon>Channichthyidae</taxon>
        <taxon>Chaenocephalus</taxon>
    </lineage>
</organism>
<name>A0ACB9X7V1_CHAAC</name>
<keyword evidence="2" id="KW-1185">Reference proteome</keyword>
<comment type="caution">
    <text evidence="1">The sequence shown here is derived from an EMBL/GenBank/DDBJ whole genome shotgun (WGS) entry which is preliminary data.</text>
</comment>
<evidence type="ECO:0000313" key="2">
    <source>
        <dbReference type="Proteomes" id="UP001057452"/>
    </source>
</evidence>